<feature type="domain" description="LIM zinc-binding" evidence="8">
    <location>
        <begin position="1265"/>
        <end position="1323"/>
    </location>
</feature>
<dbReference type="Pfam" id="PF00616">
    <property type="entry name" value="RasGAP"/>
    <property type="match status" value="1"/>
</dbReference>
<name>A0A1Y1VHN2_9FUNG</name>
<keyword evidence="2 4" id="KW-0479">Metal-binding</keyword>
<keyword evidence="3 4" id="KW-0862">Zinc</keyword>
<dbReference type="PANTHER" id="PTHR10194">
    <property type="entry name" value="RAS GTPASE-ACTIVATING PROTEINS"/>
    <property type="match status" value="1"/>
</dbReference>
<dbReference type="InterPro" id="IPR039360">
    <property type="entry name" value="Ras_GTPase"/>
</dbReference>
<dbReference type="Gene3D" id="1.10.506.10">
    <property type="entry name" value="GTPase Activation - p120gap, domain 1"/>
    <property type="match status" value="2"/>
</dbReference>
<feature type="domain" description="Ras-GAP" evidence="7">
    <location>
        <begin position="433"/>
        <end position="629"/>
    </location>
</feature>
<evidence type="ECO:0000256" key="3">
    <source>
        <dbReference type="ARBA" id="ARBA00022833"/>
    </source>
</evidence>
<gene>
    <name evidence="10" type="ORF">BCR36DRAFT_409748</name>
</gene>
<dbReference type="GO" id="GO:0005096">
    <property type="term" value="F:GTPase activator activity"/>
    <property type="evidence" value="ECO:0007669"/>
    <property type="project" value="UniProtKB-KW"/>
</dbReference>
<dbReference type="SUPFAM" id="SSF48350">
    <property type="entry name" value="GTPase activation domain, GAP"/>
    <property type="match status" value="1"/>
</dbReference>
<dbReference type="EMBL" id="MCFH01000007">
    <property type="protein sequence ID" value="ORX56552.1"/>
    <property type="molecule type" value="Genomic_DNA"/>
</dbReference>
<dbReference type="InterPro" id="IPR035892">
    <property type="entry name" value="C2_domain_sf"/>
</dbReference>
<dbReference type="CDD" id="cd00029">
    <property type="entry name" value="C1"/>
    <property type="match status" value="1"/>
</dbReference>
<dbReference type="Gene3D" id="2.10.110.10">
    <property type="entry name" value="Cysteine Rich Protein"/>
    <property type="match status" value="4"/>
</dbReference>
<dbReference type="Gene3D" id="2.60.40.150">
    <property type="entry name" value="C2 domain"/>
    <property type="match status" value="2"/>
</dbReference>
<feature type="compositionally biased region" description="Polar residues" evidence="5">
    <location>
        <begin position="1127"/>
        <end position="1137"/>
    </location>
</feature>
<dbReference type="PROSITE" id="PS00509">
    <property type="entry name" value="RAS_GTPASE_ACTIV_1"/>
    <property type="match status" value="1"/>
</dbReference>
<dbReference type="InterPro" id="IPR046349">
    <property type="entry name" value="C1-like_sf"/>
</dbReference>
<evidence type="ECO:0000259" key="6">
    <source>
        <dbReference type="PROSITE" id="PS50004"/>
    </source>
</evidence>
<keyword evidence="4" id="KW-0440">LIM domain</keyword>
<sequence length="1503" mass="171990">MFITNVERPSEQKYTIHRSLDLKISEVKNVFSGEKQQNTYCTVHINDDEVKRTPTVYNSTSPIFSEHFEFSPLDPHFQQLKIIVWSDITEKNKQNLDDDDNNDSLSISVLNTLNGDKAIGQIIFPLTFLKSGAFQKEQWFVLQPTFDTINKYNVTGDIRIDVNHTLNPDKTHRFEINIKQANDLIRDSNGSLPDPFVACYLLPDIEGKTAQLTTVKKNTINPVFNSNIVYNVENVTENLEINVSIWNWNKLSTNEFLGHCFVSLSDIPVNSSVDKRYPLLSKPARIYHSLKNKGKGTLKSKKRFTIVDGDTKINHRQFIQRLQRSDQKDNVPTTKRSHRLLDTKFYSISFCGHCGGIIWVTKTHLKCGNCNFCCHQQCAKYVSDNCGGVVTMLLRITYNESYVLPIEFYNSFLNIINENRYYLIELFGKLSTEREAAALSLIKIQLKHDNLFDCLKSLIEIEVSEAESSQTLFRANSMISKIIDVYMKYTGLDYLAAIMKDIIHTIVENDLYIEVDPSKAIDNDQKKINESLYNLTKYLENILISIFQAEQSMPKDWRKIFNFIQEKVIKKFPTEYNVRFTSIAGFIFLRFFAPAILGPKLFGLIKSYVSEKNSRTFTLLAKVIQTLANLSDFNEKELYMCPLNDYINAKITSMKKYLSAICDDTVECQYSTEYLNPLSDQLSAYECSKLLRYFTNVESKLIESITCENVLLLKKYIDVSTTLMEYVNKLKKIDEDNEEKLKKKKLSEDFTVKSSMTTISSEKTIVENRSTLYGINDKSQNEITEYGFDDSNDYLIEFYKNNPCDGSEKVTRKGQINRDTIYKPAEENSDSKQGLSSESDNGESIRKCQINRDTIYKPVEDNSDPKQNLSAESDNEESNDGIKKLTKTTISASAVTLAPQSQRIELANEVSKSNNALQNSDNKKERDRQKVLSMLKNIPQVGGLNSNNLLNVPHGTPANSKDSHTTLVPNNSSIISTNTITKDTFDSQKSTTKSPFDKTPSSPFDTSRRVSTSPFDKTPSSPFDTSRRVSTSPFDKTPSSPFDSQKSTTISPFDKTPSSPFDTSRRISISPFDKTPSSPFDSQKSTTKSPFDKTPSSPFDTSRRVSTSPFDTPRKTSTLTPYDIQRRISNSPNSPYDNTKRISIVAPSPFDNQRKPSNANSPVSPYENSKISSTILETSQQNLPESNTLDIPDEVKRKLSKEELTPSTSLPISTSDCNVFNKAQNRIKTLSIAPVTNPLDQEEAIDIPESEIQDEINSKIDKNIKYCYMCRMQILSEYITFDNKKVYHQECFRCQRCDEILTSDNCYKKDEKYFCKGCYLFEEGYCCNECEEIIEGQAINIKGKLYHQDCFVCSACGDKLNKQYMAIDGRPYCKKDYLKYKGFMCGICGEFIENEYITIFDRKYHINCKRCSLCNETFNNKSFFSLPQDPYEVYCDKHRAELCTCCKCHLPIEVQMIRTVKNPSSYHIHCFKCSKCEKCLQGVSYFEKEKEIYCKNCYISIFI</sequence>
<dbReference type="PROSITE" id="PS50023">
    <property type="entry name" value="LIM_DOMAIN_2"/>
    <property type="match status" value="3"/>
</dbReference>
<reference evidence="10 11" key="1">
    <citation type="submission" date="2016-08" db="EMBL/GenBank/DDBJ databases">
        <title>Genomes of anaerobic fungi encode conserved fungal cellulosomes for biomass hydrolysis.</title>
        <authorList>
            <consortium name="DOE Joint Genome Institute"/>
            <person name="Haitjema C.H."/>
            <person name="Gilmore S.P."/>
            <person name="Henske J.K."/>
            <person name="Solomon K.V."/>
            <person name="De Groot R."/>
            <person name="Kuo A."/>
            <person name="Mondo S.J."/>
            <person name="Salamov A.A."/>
            <person name="Labutti K."/>
            <person name="Zhao Z."/>
            <person name="Chiniquy J."/>
            <person name="Barry K."/>
            <person name="Brewer H.M."/>
            <person name="Purvine S.O."/>
            <person name="Wright A.T."/>
            <person name="Boxma B."/>
            <person name="Van Alen T."/>
            <person name="Hackstein J.H."/>
            <person name="Baker S.E."/>
            <person name="Grigoriev I.V."/>
            <person name="O'Malley M.A."/>
        </authorList>
    </citation>
    <scope>NUCLEOTIDE SEQUENCE [LARGE SCALE GENOMIC DNA]</scope>
    <source>
        <strain evidence="11">finn</strain>
    </source>
</reference>
<accession>A0A1Y1VHN2</accession>
<dbReference type="InterPro" id="IPR008936">
    <property type="entry name" value="Rho_GTPase_activation_prot"/>
</dbReference>
<evidence type="ECO:0000256" key="1">
    <source>
        <dbReference type="ARBA" id="ARBA00022468"/>
    </source>
</evidence>
<evidence type="ECO:0000256" key="2">
    <source>
        <dbReference type="ARBA" id="ARBA00022723"/>
    </source>
</evidence>
<keyword evidence="1" id="KW-0343">GTPase activation</keyword>
<evidence type="ECO:0000313" key="10">
    <source>
        <dbReference type="EMBL" id="ORX56552.1"/>
    </source>
</evidence>
<evidence type="ECO:0000313" key="11">
    <source>
        <dbReference type="Proteomes" id="UP000193719"/>
    </source>
</evidence>
<proteinExistence type="predicted"/>
<feature type="domain" description="LIM zinc-binding" evidence="8">
    <location>
        <begin position="1325"/>
        <end position="1383"/>
    </location>
</feature>
<dbReference type="SMART" id="SM00239">
    <property type="entry name" value="C2"/>
    <property type="match status" value="2"/>
</dbReference>
<feature type="domain" description="LIM zinc-binding" evidence="8">
    <location>
        <begin position="1443"/>
        <end position="1503"/>
    </location>
</feature>
<evidence type="ECO:0000259" key="9">
    <source>
        <dbReference type="PROSITE" id="PS50081"/>
    </source>
</evidence>
<feature type="domain" description="C2" evidence="6">
    <location>
        <begin position="1"/>
        <end position="140"/>
    </location>
</feature>
<dbReference type="CDD" id="cd00030">
    <property type="entry name" value="C2"/>
    <property type="match status" value="1"/>
</dbReference>
<dbReference type="Pfam" id="PF00168">
    <property type="entry name" value="C2"/>
    <property type="match status" value="2"/>
</dbReference>
<feature type="compositionally biased region" description="Polar residues" evidence="5">
    <location>
        <begin position="1075"/>
        <end position="1120"/>
    </location>
</feature>
<dbReference type="Proteomes" id="UP000193719">
    <property type="component" value="Unassembled WGS sequence"/>
</dbReference>
<dbReference type="Pfam" id="PF00130">
    <property type="entry name" value="C1_1"/>
    <property type="match status" value="1"/>
</dbReference>
<feature type="region of interest" description="Disordered" evidence="5">
    <location>
        <begin position="946"/>
        <end position="1171"/>
    </location>
</feature>
<feature type="compositionally biased region" description="Low complexity" evidence="5">
    <location>
        <begin position="970"/>
        <end position="981"/>
    </location>
</feature>
<dbReference type="PROSITE" id="PS00479">
    <property type="entry name" value="ZF_DAG_PE_1"/>
    <property type="match status" value="1"/>
</dbReference>
<evidence type="ECO:0008006" key="12">
    <source>
        <dbReference type="Google" id="ProtNLM"/>
    </source>
</evidence>
<dbReference type="InterPro" id="IPR001781">
    <property type="entry name" value="Znf_LIM"/>
</dbReference>
<dbReference type="InterPro" id="IPR023152">
    <property type="entry name" value="RasGAP_CS"/>
</dbReference>
<dbReference type="SMART" id="SM00132">
    <property type="entry name" value="LIM"/>
    <property type="match status" value="4"/>
</dbReference>
<dbReference type="PROSITE" id="PS50081">
    <property type="entry name" value="ZF_DAG_PE_2"/>
    <property type="match status" value="1"/>
</dbReference>
<dbReference type="SUPFAM" id="SSF57889">
    <property type="entry name" value="Cysteine-rich domain"/>
    <property type="match status" value="1"/>
</dbReference>
<comment type="caution">
    <text evidence="10">The sequence shown here is derived from an EMBL/GenBank/DDBJ whole genome shotgun (WGS) entry which is preliminary data.</text>
</comment>
<evidence type="ECO:0000256" key="5">
    <source>
        <dbReference type="SAM" id="MobiDB-lite"/>
    </source>
</evidence>
<evidence type="ECO:0000259" key="8">
    <source>
        <dbReference type="PROSITE" id="PS50023"/>
    </source>
</evidence>
<dbReference type="SUPFAM" id="SSF49562">
    <property type="entry name" value="C2 domain (Calcium/lipid-binding domain, CaLB)"/>
    <property type="match status" value="2"/>
</dbReference>
<reference evidence="10 11" key="2">
    <citation type="submission" date="2016-08" db="EMBL/GenBank/DDBJ databases">
        <title>Pervasive Adenine N6-methylation of Active Genes in Fungi.</title>
        <authorList>
            <consortium name="DOE Joint Genome Institute"/>
            <person name="Mondo S.J."/>
            <person name="Dannebaum R.O."/>
            <person name="Kuo R.C."/>
            <person name="Labutti K."/>
            <person name="Haridas S."/>
            <person name="Kuo A."/>
            <person name="Salamov A."/>
            <person name="Ahrendt S.R."/>
            <person name="Lipzen A."/>
            <person name="Sullivan W."/>
            <person name="Andreopoulos W.B."/>
            <person name="Clum A."/>
            <person name="Lindquist E."/>
            <person name="Daum C."/>
            <person name="Ramamoorthy G.K."/>
            <person name="Gryganskyi A."/>
            <person name="Culley D."/>
            <person name="Magnuson J.K."/>
            <person name="James T.Y."/>
            <person name="O'Malley M.A."/>
            <person name="Stajich J.E."/>
            <person name="Spatafora J.W."/>
            <person name="Visel A."/>
            <person name="Grigoriev I.V."/>
        </authorList>
    </citation>
    <scope>NUCLEOTIDE SEQUENCE [LARGE SCALE GENOMIC DNA]</scope>
    <source>
        <strain evidence="11">finn</strain>
    </source>
</reference>
<dbReference type="PANTHER" id="PTHR10194:SF60">
    <property type="entry name" value="RAS GTPASE-ACTIVATING PROTEIN RASKOL"/>
    <property type="match status" value="1"/>
</dbReference>
<feature type="domain" description="C2" evidence="6">
    <location>
        <begin position="154"/>
        <end position="277"/>
    </location>
</feature>
<dbReference type="PROSITE" id="PS50004">
    <property type="entry name" value="C2"/>
    <property type="match status" value="2"/>
</dbReference>
<dbReference type="PROSITE" id="PS00478">
    <property type="entry name" value="LIM_DOMAIN_1"/>
    <property type="match status" value="2"/>
</dbReference>
<dbReference type="CDD" id="cd08368">
    <property type="entry name" value="LIM"/>
    <property type="match status" value="3"/>
</dbReference>
<feature type="compositionally biased region" description="Polar residues" evidence="5">
    <location>
        <begin position="957"/>
        <end position="969"/>
    </location>
</feature>
<dbReference type="STRING" id="1754191.A0A1Y1VHN2"/>
<dbReference type="InterPro" id="IPR001936">
    <property type="entry name" value="RasGAP_dom"/>
</dbReference>
<keyword evidence="11" id="KW-1185">Reference proteome</keyword>
<dbReference type="GO" id="GO:0046872">
    <property type="term" value="F:metal ion binding"/>
    <property type="evidence" value="ECO:0007669"/>
    <property type="project" value="UniProtKB-KW"/>
</dbReference>
<dbReference type="OrthoDB" id="775356at2759"/>
<feature type="compositionally biased region" description="Basic and acidic residues" evidence="5">
    <location>
        <begin position="854"/>
        <end position="864"/>
    </location>
</feature>
<feature type="domain" description="Phorbol-ester/DAG-type" evidence="9">
    <location>
        <begin position="337"/>
        <end position="386"/>
    </location>
</feature>
<feature type="compositionally biased region" description="Polar residues" evidence="5">
    <location>
        <begin position="987"/>
        <end position="1062"/>
    </location>
</feature>
<protein>
    <recommendedName>
        <fullName evidence="12">Rho GTPase activation protein</fullName>
    </recommendedName>
</protein>
<feature type="region of interest" description="Disordered" evidence="5">
    <location>
        <begin position="807"/>
        <end position="881"/>
    </location>
</feature>
<feature type="compositionally biased region" description="Polar residues" evidence="5">
    <location>
        <begin position="1155"/>
        <end position="1171"/>
    </location>
</feature>
<dbReference type="SUPFAM" id="SSF57716">
    <property type="entry name" value="Glucocorticoid receptor-like (DNA-binding domain)"/>
    <property type="match status" value="3"/>
</dbReference>
<dbReference type="InterPro" id="IPR002219">
    <property type="entry name" value="PKC_DAG/PE"/>
</dbReference>
<dbReference type="Gene3D" id="3.30.60.20">
    <property type="match status" value="1"/>
</dbReference>
<evidence type="ECO:0000259" key="7">
    <source>
        <dbReference type="PROSITE" id="PS50018"/>
    </source>
</evidence>
<dbReference type="SMART" id="SM00323">
    <property type="entry name" value="RasGAP"/>
    <property type="match status" value="1"/>
</dbReference>
<dbReference type="Pfam" id="PF00412">
    <property type="entry name" value="LIM"/>
    <property type="match status" value="4"/>
</dbReference>
<feature type="compositionally biased region" description="Basic and acidic residues" evidence="5">
    <location>
        <begin position="820"/>
        <end position="830"/>
    </location>
</feature>
<evidence type="ECO:0000256" key="4">
    <source>
        <dbReference type="PROSITE-ProRule" id="PRU00125"/>
    </source>
</evidence>
<organism evidence="10 11">
    <name type="scientific">Piromyces finnis</name>
    <dbReference type="NCBI Taxonomy" id="1754191"/>
    <lineage>
        <taxon>Eukaryota</taxon>
        <taxon>Fungi</taxon>
        <taxon>Fungi incertae sedis</taxon>
        <taxon>Chytridiomycota</taxon>
        <taxon>Chytridiomycota incertae sedis</taxon>
        <taxon>Neocallimastigomycetes</taxon>
        <taxon>Neocallimastigales</taxon>
        <taxon>Neocallimastigaceae</taxon>
        <taxon>Piromyces</taxon>
    </lineage>
</organism>
<dbReference type="PROSITE" id="PS50018">
    <property type="entry name" value="RAS_GTPASE_ACTIV_2"/>
    <property type="match status" value="1"/>
</dbReference>
<dbReference type="InterPro" id="IPR000008">
    <property type="entry name" value="C2_dom"/>
</dbReference>